<dbReference type="OrthoDB" id="212249at2"/>
<reference evidence="2 3" key="1">
    <citation type="submission" date="2019-02" db="EMBL/GenBank/DDBJ databases">
        <title>Deep-cultivation of Planctomycetes and their phenomic and genomic characterization uncovers novel biology.</title>
        <authorList>
            <person name="Wiegand S."/>
            <person name="Jogler M."/>
            <person name="Boedeker C."/>
            <person name="Pinto D."/>
            <person name="Vollmers J."/>
            <person name="Rivas-Marin E."/>
            <person name="Kohn T."/>
            <person name="Peeters S.H."/>
            <person name="Heuer A."/>
            <person name="Rast P."/>
            <person name="Oberbeckmann S."/>
            <person name="Bunk B."/>
            <person name="Jeske O."/>
            <person name="Meyerdierks A."/>
            <person name="Storesund J.E."/>
            <person name="Kallscheuer N."/>
            <person name="Luecker S."/>
            <person name="Lage O.M."/>
            <person name="Pohl T."/>
            <person name="Merkel B.J."/>
            <person name="Hornburger P."/>
            <person name="Mueller R.-W."/>
            <person name="Bruemmer F."/>
            <person name="Labrenz M."/>
            <person name="Spormann A.M."/>
            <person name="Op den Camp H."/>
            <person name="Overmann J."/>
            <person name="Amann R."/>
            <person name="Jetten M.S.M."/>
            <person name="Mascher T."/>
            <person name="Medema M.H."/>
            <person name="Devos D.P."/>
            <person name="Kaster A.-K."/>
            <person name="Ovreas L."/>
            <person name="Rohde M."/>
            <person name="Galperin M.Y."/>
            <person name="Jogler C."/>
        </authorList>
    </citation>
    <scope>NUCLEOTIDE SEQUENCE [LARGE SCALE GENOMIC DNA]</scope>
    <source>
        <strain evidence="2 3">Pla163</strain>
    </source>
</reference>
<dbReference type="InterPro" id="IPR019734">
    <property type="entry name" value="TPR_rpt"/>
</dbReference>
<sequence length="512" mass="57224">MITLALLSLVALESPFSAPPTVDLTGAPRGSARTVALDEVDEAIEAAGTDVEALLELATGYDEAKRTADAKRVFERVIEIDTDNAIARKALRHEFYDGRWFESYVELSRYKREEAARMKAKGLVRYMDQWVSEDEIPYLRMGFVRDESGEWVDPVRVEEARVAAELEAAGHQFRADDTSWIAPEDFDEWAATKWKCGDEWLDMAAADTYHATPSTPWILTGEHFVVYSTCPWATANLARWHADRTHDHLVRLFGVEPKHRPDLLVVNGLPQYNAAAGGTWADSEGFSSLHGAYFCDAAQIAAPVGSQLSGRYLGRGVSYWSAADDPASAWGPFWVRWSAAQSFVDAIDFSWHTVGLFVGPDDMIDMQAFSQQFWAEKRLPRWLRYGAASYVERFLPNPEVDASVAGANPWDLREFAFEELREGEGLRSLAKVFDFELSLEDIEDSTRLYHEAGLVVAYLLDGAADDEQVQEAHVALRTALIANDAEALAKAVKALETTLKKRNRQIVKFAGL</sequence>
<dbReference type="SUPFAM" id="SSF48452">
    <property type="entry name" value="TPR-like"/>
    <property type="match status" value="1"/>
</dbReference>
<proteinExistence type="predicted"/>
<keyword evidence="3" id="KW-1185">Reference proteome</keyword>
<dbReference type="PROSITE" id="PS50005">
    <property type="entry name" value="TPR"/>
    <property type="match status" value="1"/>
</dbReference>
<dbReference type="RefSeq" id="WP_145184610.1">
    <property type="nucleotide sequence ID" value="NZ_CP036290.1"/>
</dbReference>
<name>A0A518CXK2_9BACT</name>
<feature type="repeat" description="TPR" evidence="1">
    <location>
        <begin position="51"/>
        <end position="84"/>
    </location>
</feature>
<evidence type="ECO:0000256" key="1">
    <source>
        <dbReference type="PROSITE-ProRule" id="PRU00339"/>
    </source>
</evidence>
<keyword evidence="1" id="KW-0802">TPR repeat</keyword>
<dbReference type="AlphaFoldDB" id="A0A518CXK2"/>
<dbReference type="Proteomes" id="UP000319342">
    <property type="component" value="Chromosome"/>
</dbReference>
<dbReference type="EMBL" id="CP036290">
    <property type="protein sequence ID" value="QDU83955.1"/>
    <property type="molecule type" value="Genomic_DNA"/>
</dbReference>
<evidence type="ECO:0000313" key="3">
    <source>
        <dbReference type="Proteomes" id="UP000319342"/>
    </source>
</evidence>
<dbReference type="InterPro" id="IPR011990">
    <property type="entry name" value="TPR-like_helical_dom_sf"/>
</dbReference>
<dbReference type="Gene3D" id="1.25.40.10">
    <property type="entry name" value="Tetratricopeptide repeat domain"/>
    <property type="match status" value="1"/>
</dbReference>
<protein>
    <submittedName>
        <fullName evidence="2">Uncharacterized protein</fullName>
    </submittedName>
</protein>
<gene>
    <name evidence="2" type="ORF">Pla163_10560</name>
</gene>
<organism evidence="2 3">
    <name type="scientific">Rohdeia mirabilis</name>
    <dbReference type="NCBI Taxonomy" id="2528008"/>
    <lineage>
        <taxon>Bacteria</taxon>
        <taxon>Pseudomonadati</taxon>
        <taxon>Planctomycetota</taxon>
        <taxon>Planctomycetia</taxon>
        <taxon>Planctomycetia incertae sedis</taxon>
        <taxon>Rohdeia</taxon>
    </lineage>
</organism>
<accession>A0A518CXK2</accession>
<evidence type="ECO:0000313" key="2">
    <source>
        <dbReference type="EMBL" id="QDU83955.1"/>
    </source>
</evidence>